<protein>
    <submittedName>
        <fullName evidence="2">Uncharacterized protein</fullName>
    </submittedName>
</protein>
<evidence type="ECO:0000313" key="2">
    <source>
        <dbReference type="EMBL" id="QHU23076.1"/>
    </source>
</evidence>
<dbReference type="EMBL" id="MN741022">
    <property type="protein sequence ID" value="QHU23076.1"/>
    <property type="molecule type" value="Genomic_DNA"/>
</dbReference>
<accession>A0A6C0L0Y3</accession>
<sequence>MIIREIIHDLLHHTLDEVREKQNMMRLQTDLIDPIIQYAFAHLYPYIIVTSILFFFTFIVAVAILIFILKGQSL</sequence>
<keyword evidence="1" id="KW-0812">Transmembrane</keyword>
<feature type="transmembrane region" description="Helical" evidence="1">
    <location>
        <begin position="43"/>
        <end position="69"/>
    </location>
</feature>
<organism evidence="2">
    <name type="scientific">viral metagenome</name>
    <dbReference type="NCBI Taxonomy" id="1070528"/>
    <lineage>
        <taxon>unclassified sequences</taxon>
        <taxon>metagenomes</taxon>
        <taxon>organismal metagenomes</taxon>
    </lineage>
</organism>
<reference evidence="2" key="1">
    <citation type="journal article" date="2020" name="Nature">
        <title>Giant virus diversity and host interactions through global metagenomics.</title>
        <authorList>
            <person name="Schulz F."/>
            <person name="Roux S."/>
            <person name="Paez-Espino D."/>
            <person name="Jungbluth S."/>
            <person name="Walsh D.A."/>
            <person name="Denef V.J."/>
            <person name="McMahon K.D."/>
            <person name="Konstantinidis K.T."/>
            <person name="Eloe-Fadrosh E.A."/>
            <person name="Kyrpides N.C."/>
            <person name="Woyke T."/>
        </authorList>
    </citation>
    <scope>NUCLEOTIDE SEQUENCE</scope>
    <source>
        <strain evidence="2">GVMAG-S-ERX555907-63</strain>
    </source>
</reference>
<proteinExistence type="predicted"/>
<dbReference type="AlphaFoldDB" id="A0A6C0L0Y3"/>
<keyword evidence="1" id="KW-1133">Transmembrane helix</keyword>
<name>A0A6C0L0Y3_9ZZZZ</name>
<keyword evidence="1" id="KW-0472">Membrane</keyword>
<evidence type="ECO:0000256" key="1">
    <source>
        <dbReference type="SAM" id="Phobius"/>
    </source>
</evidence>